<evidence type="ECO:0000259" key="3">
    <source>
        <dbReference type="Pfam" id="PF13401"/>
    </source>
</evidence>
<reference evidence="4" key="2">
    <citation type="submission" date="2023-02" db="EMBL/GenBank/DDBJ databases">
        <authorList>
            <person name="Rayyan A."/>
            <person name="Meyer T."/>
            <person name="Kyndt J.A."/>
        </authorList>
    </citation>
    <scope>NUCLEOTIDE SEQUENCE</scope>
    <source>
        <strain evidence="4">DSM 9987</strain>
    </source>
</reference>
<evidence type="ECO:0000313" key="4">
    <source>
        <dbReference type="EMBL" id="MDC7788007.1"/>
    </source>
</evidence>
<dbReference type="Gene3D" id="3.40.50.300">
    <property type="entry name" value="P-loop containing nucleotide triphosphate hydrolases"/>
    <property type="match status" value="1"/>
</dbReference>
<evidence type="ECO:0000256" key="1">
    <source>
        <dbReference type="SAM" id="MobiDB-lite"/>
    </source>
</evidence>
<dbReference type="Gene3D" id="1.10.1180.10">
    <property type="entry name" value="B transposition protein, C-terminal domain"/>
    <property type="match status" value="1"/>
</dbReference>
<feature type="region of interest" description="Disordered" evidence="1">
    <location>
        <begin position="1"/>
        <end position="38"/>
    </location>
</feature>
<protein>
    <submittedName>
        <fullName evidence="4">AAA family ATPase</fullName>
    </submittedName>
</protein>
<sequence length="357" mass="39149">MMMIETISKPDSAAPAAPAAPAAKAEVWGPPKGEPAPRDTITYNVWSVTREKVREIATRERWSKSEVARRSAVPLGTLSPWYDGTYTGQTDAITERVVKWLDSVEEMKTAAAAIPEAPGYVTTPTSQSVVDTLLYAQMMPEMVIVTLGAGMGKTTTARHFAESRPNVFLVTMRPTTAGTHAMLQELAIALDVTERNPGRLDRSIGQRLKRNGRHTLLIVDEAQNLSDLSINQLRYFLDEYGCGIALLGNDEVFSRFGRGEPKPGHGQIHRRIGKRVHRLSPQHADVEALLDAWSIEDREARRLLHGIARKPGALGQVDKTIRLATIMAATRGQPLAIDHVRAAWADRSGEEPRGAAA</sequence>
<dbReference type="InterPro" id="IPR052026">
    <property type="entry name" value="ExeA_AAA_ATPase_DNA-bind"/>
</dbReference>
<dbReference type="InterPro" id="IPR027417">
    <property type="entry name" value="P-loop_NTPase"/>
</dbReference>
<dbReference type="InterPro" id="IPR036733">
    <property type="entry name" value="B_transposit_C_sf"/>
</dbReference>
<name>A0ABT5JEH0_RHOTP</name>
<accession>A0ABT5JEH0</accession>
<dbReference type="SUPFAM" id="SSF47681">
    <property type="entry name" value="C-terminal domain of B transposition protein"/>
    <property type="match status" value="1"/>
</dbReference>
<dbReference type="PANTHER" id="PTHR35894">
    <property type="entry name" value="GENERAL SECRETION PATHWAY PROTEIN A-RELATED"/>
    <property type="match status" value="1"/>
</dbReference>
<dbReference type="InterPro" id="IPR010982">
    <property type="entry name" value="Lambda_DNA-bd_dom_sf"/>
</dbReference>
<organism evidence="4 5">
    <name type="scientific">Rhodoplanes tepidamans</name>
    <name type="common">Rhodoplanes cryptolactis</name>
    <dbReference type="NCBI Taxonomy" id="200616"/>
    <lineage>
        <taxon>Bacteria</taxon>
        <taxon>Pseudomonadati</taxon>
        <taxon>Pseudomonadota</taxon>
        <taxon>Alphaproteobacteria</taxon>
        <taxon>Hyphomicrobiales</taxon>
        <taxon>Nitrobacteraceae</taxon>
        <taxon>Rhodoplanes</taxon>
    </lineage>
</organism>
<evidence type="ECO:0000313" key="5">
    <source>
        <dbReference type="Proteomes" id="UP001165652"/>
    </source>
</evidence>
<keyword evidence="5" id="KW-1185">Reference proteome</keyword>
<dbReference type="InterPro" id="IPR009084">
    <property type="entry name" value="B_transpositn_C"/>
</dbReference>
<proteinExistence type="predicted"/>
<feature type="domain" description="ORC1/DEAH AAA+ ATPase" evidence="3">
    <location>
        <begin position="148"/>
        <end position="255"/>
    </location>
</feature>
<dbReference type="PANTHER" id="PTHR35894:SF5">
    <property type="entry name" value="MU-LIKE PROPHAGE FLUMU DNA TRANSPOSITION PROTEIN B"/>
    <property type="match status" value="1"/>
</dbReference>
<dbReference type="Pfam" id="PF09077">
    <property type="entry name" value="Phage-MuB_C"/>
    <property type="match status" value="1"/>
</dbReference>
<feature type="domain" description="B transposition protein C-terminal" evidence="2">
    <location>
        <begin position="271"/>
        <end position="346"/>
    </location>
</feature>
<dbReference type="EMBL" id="JAQQLI010000035">
    <property type="protein sequence ID" value="MDC7788007.1"/>
    <property type="molecule type" value="Genomic_DNA"/>
</dbReference>
<dbReference type="Pfam" id="PF13401">
    <property type="entry name" value="AAA_22"/>
    <property type="match status" value="1"/>
</dbReference>
<reference evidence="4" key="1">
    <citation type="journal article" date="2023" name="Microbiol Resour">
        <title>Genome Sequences of Rhodoplanes serenus and Two Thermotolerant Strains, Rhodoplanes tepidamans and 'Rhodoplanes cryptolactis,' Further Refine the Genus.</title>
        <authorList>
            <person name="Rayyan A.A."/>
            <person name="Kyndt J.A."/>
        </authorList>
    </citation>
    <scope>NUCLEOTIDE SEQUENCE</scope>
    <source>
        <strain evidence="4">DSM 9987</strain>
    </source>
</reference>
<feature type="compositionally biased region" description="Low complexity" evidence="1">
    <location>
        <begin position="13"/>
        <end position="25"/>
    </location>
</feature>
<dbReference type="InterPro" id="IPR049945">
    <property type="entry name" value="AAA_22"/>
</dbReference>
<dbReference type="SUPFAM" id="SSF52540">
    <property type="entry name" value="P-loop containing nucleoside triphosphate hydrolases"/>
    <property type="match status" value="1"/>
</dbReference>
<evidence type="ECO:0000259" key="2">
    <source>
        <dbReference type="Pfam" id="PF09077"/>
    </source>
</evidence>
<gene>
    <name evidence="4" type="ORF">PQJ73_20145</name>
</gene>
<dbReference type="Proteomes" id="UP001165652">
    <property type="component" value="Unassembled WGS sequence"/>
</dbReference>
<comment type="caution">
    <text evidence="4">The sequence shown here is derived from an EMBL/GenBank/DDBJ whole genome shotgun (WGS) entry which is preliminary data.</text>
</comment>
<dbReference type="Gene3D" id="1.10.260.40">
    <property type="entry name" value="lambda repressor-like DNA-binding domains"/>
    <property type="match status" value="1"/>
</dbReference>